<dbReference type="InterPro" id="IPR036397">
    <property type="entry name" value="RNaseH_sf"/>
</dbReference>
<protein>
    <recommendedName>
        <fullName evidence="1">RNase H type-1 domain-containing protein</fullName>
    </recommendedName>
</protein>
<evidence type="ECO:0000313" key="2">
    <source>
        <dbReference type="EMBL" id="KAF5189663.1"/>
    </source>
</evidence>
<dbReference type="CDD" id="cd06222">
    <property type="entry name" value="RNase_H_like"/>
    <property type="match status" value="1"/>
</dbReference>
<organism evidence="2 3">
    <name type="scientific">Thalictrum thalictroides</name>
    <name type="common">Rue-anemone</name>
    <name type="synonym">Anemone thalictroides</name>
    <dbReference type="NCBI Taxonomy" id="46969"/>
    <lineage>
        <taxon>Eukaryota</taxon>
        <taxon>Viridiplantae</taxon>
        <taxon>Streptophyta</taxon>
        <taxon>Embryophyta</taxon>
        <taxon>Tracheophyta</taxon>
        <taxon>Spermatophyta</taxon>
        <taxon>Magnoliopsida</taxon>
        <taxon>Ranunculales</taxon>
        <taxon>Ranunculaceae</taxon>
        <taxon>Thalictroideae</taxon>
        <taxon>Thalictrum</taxon>
    </lineage>
</organism>
<dbReference type="PANTHER" id="PTHR47723:SF19">
    <property type="entry name" value="POLYNUCLEOTIDYL TRANSFERASE, RIBONUCLEASE H-LIKE SUPERFAMILY PROTEIN"/>
    <property type="match status" value="1"/>
</dbReference>
<gene>
    <name evidence="2" type="ORF">FRX31_020749</name>
</gene>
<dbReference type="GO" id="GO:0004523">
    <property type="term" value="F:RNA-DNA hybrid ribonuclease activity"/>
    <property type="evidence" value="ECO:0007669"/>
    <property type="project" value="InterPro"/>
</dbReference>
<dbReference type="InterPro" id="IPR002156">
    <property type="entry name" value="RNaseH_domain"/>
</dbReference>
<dbReference type="OrthoDB" id="1938131at2759"/>
<evidence type="ECO:0000259" key="1">
    <source>
        <dbReference type="PROSITE" id="PS50879"/>
    </source>
</evidence>
<keyword evidence="3" id="KW-1185">Reference proteome</keyword>
<dbReference type="PANTHER" id="PTHR47723">
    <property type="entry name" value="OS05G0353850 PROTEIN"/>
    <property type="match status" value="1"/>
</dbReference>
<evidence type="ECO:0000313" key="3">
    <source>
        <dbReference type="Proteomes" id="UP000554482"/>
    </source>
</evidence>
<dbReference type="GO" id="GO:0003676">
    <property type="term" value="F:nucleic acid binding"/>
    <property type="evidence" value="ECO:0007669"/>
    <property type="project" value="InterPro"/>
</dbReference>
<feature type="domain" description="RNase H type-1" evidence="1">
    <location>
        <begin position="35"/>
        <end position="161"/>
    </location>
</feature>
<dbReference type="SUPFAM" id="SSF53098">
    <property type="entry name" value="Ribonuclease H-like"/>
    <property type="match status" value="1"/>
</dbReference>
<dbReference type="InterPro" id="IPR053151">
    <property type="entry name" value="RNase_H-like"/>
</dbReference>
<dbReference type="InterPro" id="IPR044730">
    <property type="entry name" value="RNase_H-like_dom_plant"/>
</dbReference>
<name>A0A7J6VXV1_THATH</name>
<dbReference type="Pfam" id="PF13456">
    <property type="entry name" value="RVT_3"/>
    <property type="match status" value="1"/>
</dbReference>
<sequence length="190" mass="21178">MDNNTHDLGIMKQLGLQTRIKPPPKVIECYWSLPPRGWLKVNTDGASKGNPGIAGWGAVLRKDDGALVGVSIGGLGVETCFIAETTAIIEGIIMAAEMGWQNIWVEADSEAAVAALRNNKPHWKLKQQWDYIKLMHLNLLITANKREANFAADTCARKGTHLQASQKLRWNTPPFQLPLENHNSVYYRFC</sequence>
<accession>A0A7J6VXV1</accession>
<dbReference type="PROSITE" id="PS50879">
    <property type="entry name" value="RNASE_H_1"/>
    <property type="match status" value="1"/>
</dbReference>
<dbReference type="EMBL" id="JABWDY010025158">
    <property type="protein sequence ID" value="KAF5189663.1"/>
    <property type="molecule type" value="Genomic_DNA"/>
</dbReference>
<proteinExistence type="predicted"/>
<dbReference type="Gene3D" id="3.30.420.10">
    <property type="entry name" value="Ribonuclease H-like superfamily/Ribonuclease H"/>
    <property type="match status" value="1"/>
</dbReference>
<comment type="caution">
    <text evidence="2">The sequence shown here is derived from an EMBL/GenBank/DDBJ whole genome shotgun (WGS) entry which is preliminary data.</text>
</comment>
<dbReference type="AlphaFoldDB" id="A0A7J6VXV1"/>
<dbReference type="Proteomes" id="UP000554482">
    <property type="component" value="Unassembled WGS sequence"/>
</dbReference>
<reference evidence="2 3" key="1">
    <citation type="submission" date="2020-06" db="EMBL/GenBank/DDBJ databases">
        <title>Transcriptomic and genomic resources for Thalictrum thalictroides and T. hernandezii: Facilitating candidate gene discovery in an emerging model plant lineage.</title>
        <authorList>
            <person name="Arias T."/>
            <person name="Riano-Pachon D.M."/>
            <person name="Di Stilio V.S."/>
        </authorList>
    </citation>
    <scope>NUCLEOTIDE SEQUENCE [LARGE SCALE GENOMIC DNA]</scope>
    <source>
        <strain evidence="3">cv. WT478/WT964</strain>
        <tissue evidence="2">Leaves</tissue>
    </source>
</reference>
<dbReference type="InterPro" id="IPR012337">
    <property type="entry name" value="RNaseH-like_sf"/>
</dbReference>